<evidence type="ECO:0000256" key="7">
    <source>
        <dbReference type="ARBA" id="ARBA00022692"/>
    </source>
</evidence>
<organism evidence="15 16">
    <name type="scientific">Clytia hemisphaerica</name>
    <dbReference type="NCBI Taxonomy" id="252671"/>
    <lineage>
        <taxon>Eukaryota</taxon>
        <taxon>Metazoa</taxon>
        <taxon>Cnidaria</taxon>
        <taxon>Hydrozoa</taxon>
        <taxon>Hydroidolina</taxon>
        <taxon>Leptothecata</taxon>
        <taxon>Obeliida</taxon>
        <taxon>Clytiidae</taxon>
        <taxon>Clytia</taxon>
    </lineage>
</organism>
<evidence type="ECO:0000256" key="10">
    <source>
        <dbReference type="ARBA" id="ARBA00023136"/>
    </source>
</evidence>
<keyword evidence="5" id="KW-1003">Cell membrane</keyword>
<dbReference type="EnsemblMetazoa" id="CLYHEMT023536.1">
    <property type="protein sequence ID" value="CLYHEMP023536.1"/>
    <property type="gene ID" value="CLYHEMG023536"/>
</dbReference>
<keyword evidence="11 13" id="KW-1015">Disulfide bond</keyword>
<dbReference type="GO" id="GO:0065003">
    <property type="term" value="P:protein-containing complex assembly"/>
    <property type="evidence" value="ECO:0007669"/>
    <property type="project" value="UniProtKB-ARBA"/>
</dbReference>
<dbReference type="SUPFAM" id="SSF48652">
    <property type="entry name" value="Tetraspanin"/>
    <property type="match status" value="1"/>
</dbReference>
<dbReference type="GO" id="GO:0051604">
    <property type="term" value="P:protein maturation"/>
    <property type="evidence" value="ECO:0007669"/>
    <property type="project" value="UniProtKB-ARBA"/>
</dbReference>
<keyword evidence="10 14" id="KW-0472">Membrane</keyword>
<dbReference type="PIRSF" id="PIRSF002419">
    <property type="entry name" value="Tetraspanin"/>
    <property type="match status" value="1"/>
</dbReference>
<evidence type="ECO:0000256" key="2">
    <source>
        <dbReference type="ARBA" id="ARBA00004536"/>
    </source>
</evidence>
<protein>
    <recommendedName>
        <fullName evidence="14">Tetraspanin</fullName>
    </recommendedName>
</protein>
<dbReference type="PRINTS" id="PR00259">
    <property type="entry name" value="TMFOUR"/>
</dbReference>
<evidence type="ECO:0000256" key="1">
    <source>
        <dbReference type="ARBA" id="ARBA00004496"/>
    </source>
</evidence>
<dbReference type="AlphaFoldDB" id="A0A7M5XLI1"/>
<dbReference type="Pfam" id="PF00335">
    <property type="entry name" value="Tetraspanin"/>
    <property type="match status" value="1"/>
</dbReference>
<evidence type="ECO:0000256" key="5">
    <source>
        <dbReference type="ARBA" id="ARBA00022475"/>
    </source>
</evidence>
<dbReference type="GO" id="GO:0005912">
    <property type="term" value="C:adherens junction"/>
    <property type="evidence" value="ECO:0007669"/>
    <property type="project" value="UniProtKB-SubCell"/>
</dbReference>
<keyword evidence="6" id="KW-0963">Cytoplasm</keyword>
<dbReference type="GO" id="GO:0005886">
    <property type="term" value="C:plasma membrane"/>
    <property type="evidence" value="ECO:0007669"/>
    <property type="project" value="UniProtKB-SubCell"/>
</dbReference>
<dbReference type="InterPro" id="IPR018499">
    <property type="entry name" value="Tetraspanin/Peripherin"/>
</dbReference>
<proteinExistence type="inferred from homology"/>
<keyword evidence="9 14" id="KW-1133">Transmembrane helix</keyword>
<evidence type="ECO:0000256" key="4">
    <source>
        <dbReference type="ARBA" id="ARBA00006840"/>
    </source>
</evidence>
<sequence>LTRFSLSVQKQNNSKEMLERDTEVSICVKYLLFFFNVFFWLLGGFLLGVGLWARVVYAQENESLGLFGGWHLDPAVLFIIVGVIMFLLGFCGCIGALRENICLLKFFTISLSIIFFTQLAGGIIGFVFRAKVKELVKTKLHDTIVHYRDNANLQNLIDFSQETFKCCGLDSYQDWQQNAYFNCTQIGPEACSVPYSCCKTDMLNTQCGYGVNKASMPASMRFKRIYTDGCVDGITGWFYEHIQVVGGLAVGVAVMQIIVIAFASSMIADVRRQKAKWETPRNQFNEPLYPLNM</sequence>
<comment type="similarity">
    <text evidence="4 14">Belongs to the tetraspanin (TM4SF) family.</text>
</comment>
<evidence type="ECO:0000313" key="15">
    <source>
        <dbReference type="EnsemblMetazoa" id="CLYHEMP023536.1"/>
    </source>
</evidence>
<feature type="transmembrane region" description="Helical" evidence="14">
    <location>
        <begin position="30"/>
        <end position="55"/>
    </location>
</feature>
<keyword evidence="16" id="KW-1185">Reference proteome</keyword>
<keyword evidence="12" id="KW-0325">Glycoprotein</keyword>
<dbReference type="InterPro" id="IPR000301">
    <property type="entry name" value="Tetraspanin_animals"/>
</dbReference>
<dbReference type="GO" id="GO:0005737">
    <property type="term" value="C:cytoplasm"/>
    <property type="evidence" value="ECO:0007669"/>
    <property type="project" value="UniProtKB-SubCell"/>
</dbReference>
<dbReference type="InterPro" id="IPR008952">
    <property type="entry name" value="Tetraspanin_EC2_sf"/>
</dbReference>
<dbReference type="OrthoDB" id="2014092at2759"/>
<evidence type="ECO:0000256" key="14">
    <source>
        <dbReference type="RuleBase" id="RU361218"/>
    </source>
</evidence>
<keyword evidence="7 14" id="KW-0812">Transmembrane</keyword>
<evidence type="ECO:0000256" key="6">
    <source>
        <dbReference type="ARBA" id="ARBA00022490"/>
    </source>
</evidence>
<evidence type="ECO:0000256" key="8">
    <source>
        <dbReference type="ARBA" id="ARBA00022949"/>
    </source>
</evidence>
<dbReference type="Gene3D" id="1.10.1450.10">
    <property type="entry name" value="Tetraspanin"/>
    <property type="match status" value="1"/>
</dbReference>
<feature type="disulfide bond" evidence="13">
    <location>
        <begin position="167"/>
        <end position="183"/>
    </location>
</feature>
<dbReference type="PANTHER" id="PTHR19282:SF431">
    <property type="entry name" value="TETRASPANIN 26A, ISOFORM B-RELATED"/>
    <property type="match status" value="1"/>
</dbReference>
<evidence type="ECO:0000256" key="3">
    <source>
        <dbReference type="ARBA" id="ARBA00004651"/>
    </source>
</evidence>
<evidence type="ECO:0000256" key="12">
    <source>
        <dbReference type="ARBA" id="ARBA00023180"/>
    </source>
</evidence>
<feature type="transmembrane region" description="Helical" evidence="14">
    <location>
        <begin position="104"/>
        <end position="128"/>
    </location>
</feature>
<name>A0A7M5XLI1_9CNID</name>
<evidence type="ECO:0000313" key="16">
    <source>
        <dbReference type="Proteomes" id="UP000594262"/>
    </source>
</evidence>
<evidence type="ECO:0000256" key="13">
    <source>
        <dbReference type="PIRSR" id="PIRSR002419-1"/>
    </source>
</evidence>
<feature type="transmembrane region" description="Helical" evidence="14">
    <location>
        <begin position="244"/>
        <end position="268"/>
    </location>
</feature>
<feature type="transmembrane region" description="Helical" evidence="14">
    <location>
        <begin position="75"/>
        <end position="97"/>
    </location>
</feature>
<reference evidence="15" key="1">
    <citation type="submission" date="2021-01" db="UniProtKB">
        <authorList>
            <consortium name="EnsemblMetazoa"/>
        </authorList>
    </citation>
    <scope>IDENTIFICATION</scope>
</reference>
<comment type="subcellular location">
    <subcellularLocation>
        <location evidence="2">Cell junction</location>
        <location evidence="2">Adherens junction</location>
    </subcellularLocation>
    <subcellularLocation>
        <location evidence="3">Cell membrane</location>
        <topology evidence="3">Multi-pass membrane protein</topology>
    </subcellularLocation>
    <subcellularLocation>
        <location evidence="1">Cytoplasm</location>
    </subcellularLocation>
    <subcellularLocation>
        <location evidence="14">Membrane</location>
        <topology evidence="14">Multi-pass membrane protein</topology>
    </subcellularLocation>
</comment>
<evidence type="ECO:0000256" key="11">
    <source>
        <dbReference type="ARBA" id="ARBA00023157"/>
    </source>
</evidence>
<dbReference type="GO" id="GO:0046930">
    <property type="term" value="C:pore complex"/>
    <property type="evidence" value="ECO:0007669"/>
    <property type="project" value="UniProtKB-ARBA"/>
</dbReference>
<accession>A0A7M5XLI1</accession>
<dbReference type="GO" id="GO:0019899">
    <property type="term" value="F:enzyme binding"/>
    <property type="evidence" value="ECO:0007669"/>
    <property type="project" value="UniProtKB-ARBA"/>
</dbReference>
<keyword evidence="8" id="KW-0965">Cell junction</keyword>
<dbReference type="PANTHER" id="PTHR19282">
    <property type="entry name" value="TETRASPANIN"/>
    <property type="match status" value="1"/>
</dbReference>
<dbReference type="Proteomes" id="UP000594262">
    <property type="component" value="Unplaced"/>
</dbReference>
<evidence type="ECO:0000256" key="9">
    <source>
        <dbReference type="ARBA" id="ARBA00022989"/>
    </source>
</evidence>
<dbReference type="FunFam" id="1.10.1450.10:FF:000007">
    <property type="entry name" value="Tetraspanin"/>
    <property type="match status" value="1"/>
</dbReference>
<dbReference type="GO" id="GO:0072659">
    <property type="term" value="P:protein localization to plasma membrane"/>
    <property type="evidence" value="ECO:0007669"/>
    <property type="project" value="UniProtKB-ARBA"/>
</dbReference>